<keyword evidence="6" id="KW-1185">Reference proteome</keyword>
<feature type="domain" description="Glycosyltransferase 61 catalytic" evidence="4">
    <location>
        <begin position="454"/>
        <end position="642"/>
    </location>
</feature>
<reference evidence="5 6" key="1">
    <citation type="submission" date="2017-07" db="EMBL/GenBank/DDBJ databases">
        <title>Complete genome sequence of Oryzomicrobium terrae TPP412.</title>
        <authorList>
            <person name="Chiu L.-W."/>
            <person name="Lo K.-J."/>
            <person name="Tsai Y.-M."/>
            <person name="Lin S.-S."/>
            <person name="Kuo C.-H."/>
            <person name="Liu C.-T."/>
        </authorList>
    </citation>
    <scope>NUCLEOTIDE SEQUENCE [LARGE SCALE GENOMIC DNA]</scope>
    <source>
        <strain evidence="5 6">TPP412</strain>
    </source>
</reference>
<dbReference type="Pfam" id="PF13432">
    <property type="entry name" value="TPR_16"/>
    <property type="match status" value="2"/>
</dbReference>
<dbReference type="Pfam" id="PF04577">
    <property type="entry name" value="Glyco_transf_61"/>
    <property type="match status" value="1"/>
</dbReference>
<keyword evidence="2 3" id="KW-0802">TPR repeat</keyword>
<dbReference type="PANTHER" id="PTHR44186:SF1">
    <property type="entry name" value="BARDET-BIEDL SYNDROME 4 PROTEIN"/>
    <property type="match status" value="1"/>
</dbReference>
<protein>
    <recommendedName>
        <fullName evidence="4">Glycosyltransferase 61 catalytic domain-containing protein</fullName>
    </recommendedName>
</protein>
<name>A0A5C1E659_9RHOO</name>
<dbReference type="RefSeq" id="WP_149425018.1">
    <property type="nucleotide sequence ID" value="NZ_CP022579.1"/>
</dbReference>
<proteinExistence type="predicted"/>
<evidence type="ECO:0000313" key="5">
    <source>
        <dbReference type="EMBL" id="QEL64416.1"/>
    </source>
</evidence>
<accession>A0A5C1E659</accession>
<dbReference type="InterPro" id="IPR049625">
    <property type="entry name" value="Glyco_transf_61_cat"/>
</dbReference>
<evidence type="ECO:0000256" key="3">
    <source>
        <dbReference type="PROSITE-ProRule" id="PRU00339"/>
    </source>
</evidence>
<sequence length="706" mass="79336">MTDVAPIKQSSTRRDEVMLLIRSNNLSAAEALCLQPGYVDDDGTLQYVRALIARKNRDWDEVLLHLEYALDCSPTNSNYLDEKGYALYQQGRSADAARIYAAILVDHPQHLNALNNLAVIYSEQHRLTEAEELLHRSLAIEPQQVTAWLNLCSAVETQAAREQDAVHYAEQAVRLAPTDSRPYLYLCKALLRQGYPTKALEVISQAAAIDPRNADIHYRIGLCHMQLEDYQSAAQAFELALAINPRHSDTFHALSELFFSLNDLAAAEEACLQAIASSSSQAMYPELLAKILFAQDRYQEAENTYNTAQELRARQNKPAQPIRTLCDVRSAEQWANDNGSPPVETLPEQEWEVAPPLFFGHTSDAQFAQVRIPHAYFTQLKNTLVFPRREVILVNDQKTAIYNCLAALRRGDSISKDNSLPFAANNTLTIADLSISQKTIDTGIYMLSDSPQNYAHWVTEVLTRFHAIDQANLPEQTPLLVNDNLYPQQIDSLQALAGKQRPIIPLSSTSLHRVDHLYFPSTPISYFQNKLGPGKSPAPAEATFQPAAIAHFRGKLLEQFAATESKQRRLWISRKNQTKYRRFLNEEEIETIFCAHGFELVYPEKMSFAEQIRTFSTAEMIAGGTGAGMANMVFAPPGAKILLFTVYHPHINYNYFNNLAKINRQELAYVVGDLLKNFALRGYEYQSDFTVPTALATSAIANFLAR</sequence>
<dbReference type="SMART" id="SM00028">
    <property type="entry name" value="TPR"/>
    <property type="match status" value="7"/>
</dbReference>
<feature type="repeat" description="TPR" evidence="3">
    <location>
        <begin position="214"/>
        <end position="247"/>
    </location>
</feature>
<dbReference type="PROSITE" id="PS50293">
    <property type="entry name" value="TPR_REGION"/>
    <property type="match status" value="1"/>
</dbReference>
<organism evidence="5 6">
    <name type="scientific">Oryzomicrobium terrae</name>
    <dbReference type="NCBI Taxonomy" id="1735038"/>
    <lineage>
        <taxon>Bacteria</taxon>
        <taxon>Pseudomonadati</taxon>
        <taxon>Pseudomonadota</taxon>
        <taxon>Betaproteobacteria</taxon>
        <taxon>Rhodocyclales</taxon>
        <taxon>Rhodocyclaceae</taxon>
        <taxon>Oryzomicrobium</taxon>
    </lineage>
</organism>
<dbReference type="SUPFAM" id="SSF48452">
    <property type="entry name" value="TPR-like"/>
    <property type="match status" value="1"/>
</dbReference>
<dbReference type="GO" id="GO:0016757">
    <property type="term" value="F:glycosyltransferase activity"/>
    <property type="evidence" value="ECO:0007669"/>
    <property type="project" value="InterPro"/>
</dbReference>
<keyword evidence="1" id="KW-0677">Repeat</keyword>
<dbReference type="AlphaFoldDB" id="A0A5C1E659"/>
<dbReference type="Gene3D" id="1.25.40.10">
    <property type="entry name" value="Tetratricopeptide repeat domain"/>
    <property type="match status" value="2"/>
</dbReference>
<evidence type="ECO:0000313" key="6">
    <source>
        <dbReference type="Proteomes" id="UP000323671"/>
    </source>
</evidence>
<evidence type="ECO:0000256" key="1">
    <source>
        <dbReference type="ARBA" id="ARBA00022737"/>
    </source>
</evidence>
<dbReference type="EMBL" id="CP022579">
    <property type="protein sequence ID" value="QEL64416.1"/>
    <property type="molecule type" value="Genomic_DNA"/>
</dbReference>
<evidence type="ECO:0000259" key="4">
    <source>
        <dbReference type="Pfam" id="PF04577"/>
    </source>
</evidence>
<gene>
    <name evidence="5" type="ORF">OTERR_09400</name>
</gene>
<dbReference type="KEGG" id="otr:OTERR_09400"/>
<feature type="repeat" description="TPR" evidence="3">
    <location>
        <begin position="111"/>
        <end position="144"/>
    </location>
</feature>
<dbReference type="InterPro" id="IPR011990">
    <property type="entry name" value="TPR-like_helical_dom_sf"/>
</dbReference>
<evidence type="ECO:0000256" key="2">
    <source>
        <dbReference type="ARBA" id="ARBA00022803"/>
    </source>
</evidence>
<dbReference type="InterPro" id="IPR019734">
    <property type="entry name" value="TPR_rpt"/>
</dbReference>
<dbReference type="Pfam" id="PF14559">
    <property type="entry name" value="TPR_19"/>
    <property type="match status" value="1"/>
</dbReference>
<dbReference type="Proteomes" id="UP000323671">
    <property type="component" value="Chromosome"/>
</dbReference>
<dbReference type="PANTHER" id="PTHR44186">
    <property type="match status" value="1"/>
</dbReference>
<dbReference type="PROSITE" id="PS50005">
    <property type="entry name" value="TPR"/>
    <property type="match status" value="2"/>
</dbReference>